<dbReference type="OrthoDB" id="10557449at2759"/>
<reference evidence="3 4" key="2">
    <citation type="journal article" date="2019" name="G3 (Bethesda)">
        <title>Hybrid Assembly of the Genome of the Entomopathogenic Nematode Steinernema carpocapsae Identifies the X-Chromosome.</title>
        <authorList>
            <person name="Serra L."/>
            <person name="Macchietto M."/>
            <person name="Macias-Munoz A."/>
            <person name="McGill C.J."/>
            <person name="Rodriguez I.M."/>
            <person name="Rodriguez B."/>
            <person name="Murad R."/>
            <person name="Mortazavi A."/>
        </authorList>
    </citation>
    <scope>NUCLEOTIDE SEQUENCE [LARGE SCALE GENOMIC DNA]</scope>
    <source>
        <strain evidence="3 4">ALL</strain>
    </source>
</reference>
<reference evidence="3 4" key="1">
    <citation type="journal article" date="2015" name="Genome Biol.">
        <title>Comparative genomics of Steinernema reveals deeply conserved gene regulatory networks.</title>
        <authorList>
            <person name="Dillman A.R."/>
            <person name="Macchietto M."/>
            <person name="Porter C.F."/>
            <person name="Rogers A."/>
            <person name="Williams B."/>
            <person name="Antoshechkin I."/>
            <person name="Lee M.M."/>
            <person name="Goodwin Z."/>
            <person name="Lu X."/>
            <person name="Lewis E.E."/>
            <person name="Goodrich-Blair H."/>
            <person name="Stock S.P."/>
            <person name="Adams B.J."/>
            <person name="Sternberg P.W."/>
            <person name="Mortazavi A."/>
        </authorList>
    </citation>
    <scope>NUCLEOTIDE SEQUENCE [LARGE SCALE GENOMIC DNA]</scope>
    <source>
        <strain evidence="3 4">ALL</strain>
    </source>
</reference>
<feature type="region of interest" description="Disordered" evidence="1">
    <location>
        <begin position="859"/>
        <end position="918"/>
    </location>
</feature>
<keyword evidence="2" id="KW-0732">Signal</keyword>
<comment type="caution">
    <text evidence="3">The sequence shown here is derived from an EMBL/GenBank/DDBJ whole genome shotgun (WGS) entry which is preliminary data.</text>
</comment>
<keyword evidence="4" id="KW-1185">Reference proteome</keyword>
<proteinExistence type="predicted"/>
<dbReference type="AlphaFoldDB" id="A0A4U5PGM5"/>
<gene>
    <name evidence="3" type="ORF">L596_009802</name>
</gene>
<accession>A0A4U5PGM5</accession>
<evidence type="ECO:0000256" key="2">
    <source>
        <dbReference type="SAM" id="SignalP"/>
    </source>
</evidence>
<sequence length="961" mass="105163">MKEINLLSSLLLIGHLAGSSAAQPSFPFVVFIGDGVPVVSISSPTCLFVATSHKFQISYVSFHERNEDGSTGSKVLLHEFVKYSDDQMVYFGMHCFNASTSSVLFHYDKAVQNIPFDSYKFREALFFFVSKTQWQAGCKDQGPLGGNVFYGVGSNNVILHKDCPAYFLIPSGIQGPFLDYDNCPVFDFGPVEENDKKSEEDGELEINISTVQHGVEPISKLAILNLSGDEIAKFDSDTILRNAVEIRSNSSSWAQKVLNVGTSFTEKTGDFCEVDRDFWGKTGTDFEGLIATDPLNPVNLEYKFWDIPSSIRLPFLEFFVEPYDQECANLTITFSIKDNPSQVEVNPNGSFNFSNPALTQVLATIKRFPSEACRLVDVRVHYSIQNIAEPPSTPPPTTPLGPISIEPASMPFMLYAGDEVTEITFKSSPCIFVKSSAEFNSSGVSLTAWDSQGTQKTSIMLSDFLHTLEDRFNTSWIRFGKHCFTEWTSKVSFSYGDAFEHVSLTSPKRRNAIFYFMKKSVANGTCKDHGLLGGNVYSGTINQTISLHSECPAVILSPSDYSNGQVASGDCPIVALYDQLETQPASLPSTLQLSISSVQSGLHPIDDLNLISVTGDQYPGLFGAEFLRPALQIASNLSQWLDHALPLQSFTYEVDSNPVPTCVVKQYWDFSADYKIGVFANDPWSQVAALHVFPVKFIKHPSYEFDIAPYALECFNVEIMYMFKNGHVVKDNRTTGLFSYSAKGILELQVTITPKHLSPECERKTCRGHYLLKDVIATTTRCGTTLSSTSSSSPPTPMTSTPNSSTFASTSTGTFSTSAPLSATSSTTFATLIVKSTSIPDMSSSLASLSTTNSASSFTFTSPSTSSFSPTESTTRLPSSSTKSKSLIPISSSTTTFSSSTPTNIPSTTSHLSSSHPTSSETLLTLTTSFDPFRSDQNSCVNKYSLLMSALSLFVLMFLSL</sequence>
<protein>
    <submittedName>
        <fullName evidence="3">Uncharacterized protein</fullName>
    </submittedName>
</protein>
<feature type="signal peptide" evidence="2">
    <location>
        <begin position="1"/>
        <end position="22"/>
    </location>
</feature>
<evidence type="ECO:0000256" key="1">
    <source>
        <dbReference type="SAM" id="MobiDB-lite"/>
    </source>
</evidence>
<dbReference type="Proteomes" id="UP000298663">
    <property type="component" value="Unassembled WGS sequence"/>
</dbReference>
<organism evidence="3 4">
    <name type="scientific">Steinernema carpocapsae</name>
    <name type="common">Entomopathogenic nematode</name>
    <dbReference type="NCBI Taxonomy" id="34508"/>
    <lineage>
        <taxon>Eukaryota</taxon>
        <taxon>Metazoa</taxon>
        <taxon>Ecdysozoa</taxon>
        <taxon>Nematoda</taxon>
        <taxon>Chromadorea</taxon>
        <taxon>Rhabditida</taxon>
        <taxon>Tylenchina</taxon>
        <taxon>Panagrolaimomorpha</taxon>
        <taxon>Strongyloidoidea</taxon>
        <taxon>Steinernematidae</taxon>
        <taxon>Steinernema</taxon>
    </lineage>
</organism>
<feature type="chain" id="PRO_5020319048" evidence="2">
    <location>
        <begin position="23"/>
        <end position="961"/>
    </location>
</feature>
<evidence type="ECO:0000313" key="3">
    <source>
        <dbReference type="EMBL" id="TKR95668.1"/>
    </source>
</evidence>
<evidence type="ECO:0000313" key="4">
    <source>
        <dbReference type="Proteomes" id="UP000298663"/>
    </source>
</evidence>
<feature type="region of interest" description="Disordered" evidence="1">
    <location>
        <begin position="785"/>
        <end position="809"/>
    </location>
</feature>
<dbReference type="EMBL" id="AZBU02000002">
    <property type="protein sequence ID" value="TKR95668.1"/>
    <property type="molecule type" value="Genomic_DNA"/>
</dbReference>
<name>A0A4U5PGM5_STECR</name>